<dbReference type="eggNOG" id="COG3087">
    <property type="taxonomic scope" value="Bacteria"/>
</dbReference>
<dbReference type="GO" id="GO:0071555">
    <property type="term" value="P:cell wall organization"/>
    <property type="evidence" value="ECO:0007669"/>
    <property type="project" value="UniProtKB-KW"/>
</dbReference>
<dbReference type="HOGENOM" id="CLU_670444_0_0_5"/>
<dbReference type="Proteomes" id="UP000002745">
    <property type="component" value="Chromosome"/>
</dbReference>
<dbReference type="InterPro" id="IPR036908">
    <property type="entry name" value="RlpA-like_sf"/>
</dbReference>
<dbReference type="GO" id="GO:0042834">
    <property type="term" value="F:peptidoglycan binding"/>
    <property type="evidence" value="ECO:0007669"/>
    <property type="project" value="InterPro"/>
</dbReference>
<evidence type="ECO:0000256" key="3">
    <source>
        <dbReference type="ARBA" id="ARBA00023316"/>
    </source>
</evidence>
<dbReference type="KEGG" id="hba:Hbal_1633"/>
<evidence type="ECO:0000256" key="2">
    <source>
        <dbReference type="ARBA" id="ARBA00023239"/>
    </source>
</evidence>
<keyword evidence="1 4" id="KW-0732">Signal</keyword>
<proteinExistence type="inferred from homology"/>
<keyword evidence="3 4" id="KW-0961">Cell wall biogenesis/degradation</keyword>
<sequence length="413" mass="44521" precursor="true">MARAAQTRNAMRFCIVKRVVLSTAVIVSGVIAPGASAETYNGVPITFVGSSPSTPQYMQIASAPTSSAKVQGGSKRIEYRYPDQPNMSYGKQGPRLLGNNAKPIAFASATSAISRNQAQKISGSSYVAPSGVLNNSAAAPNRGLRAVKLASTPPAGFAKQKIGAPYEIQGRWYVPFAEPNYDEVGVGSWYGPQFHGKDSAVGEVFDQNALTAAHPTLPIPSLARVTNLENGRSVVVRINDRGPFVDDRIIDLSKQSATVLGYKDNGTAKVRVQYMGYAPEAHNSIPAKYVEEARQTLAKGKAEAPANPMLMKASYSPRPIQRQMMPLQQASLPLSFSNQEKYVLQAGVFGELANAHQLRAKLHTYGQVSVKETRINGRDMFKVFVGEWQTRDQAVKARANLAGSGFETLIVSN</sequence>
<evidence type="ECO:0000256" key="4">
    <source>
        <dbReference type="HAMAP-Rule" id="MF_02071"/>
    </source>
</evidence>
<keyword evidence="7" id="KW-0449">Lipoprotein</keyword>
<name>C6XJM6_HIRBI</name>
<dbReference type="HAMAP" id="MF_02071">
    <property type="entry name" value="RlpA"/>
    <property type="match status" value="1"/>
</dbReference>
<dbReference type="SUPFAM" id="SSF110997">
    <property type="entry name" value="Sporulation related repeat"/>
    <property type="match status" value="1"/>
</dbReference>
<reference evidence="8" key="1">
    <citation type="journal article" date="2011" name="J. Bacteriol.">
        <title>Genome sequences of eight morphologically diverse alphaproteobacteria.</title>
        <authorList>
            <consortium name="US DOE Joint Genome Institute"/>
            <person name="Brown P.J."/>
            <person name="Kysela D.T."/>
            <person name="Buechlein A."/>
            <person name="Hemmerich C."/>
            <person name="Brun Y.V."/>
        </authorList>
    </citation>
    <scope>NUCLEOTIDE SEQUENCE [LARGE SCALE GENOMIC DNA]</scope>
    <source>
        <strain evidence="8">ATCC 49814 / DSM 5838 / IFAM 1418</strain>
    </source>
</reference>
<evidence type="ECO:0000259" key="6">
    <source>
        <dbReference type="PROSITE" id="PS51724"/>
    </source>
</evidence>
<evidence type="ECO:0000313" key="8">
    <source>
        <dbReference type="Proteomes" id="UP000002745"/>
    </source>
</evidence>
<dbReference type="EC" id="4.2.2.-" evidence="4"/>
<dbReference type="Pfam" id="PF05036">
    <property type="entry name" value="SPOR"/>
    <property type="match status" value="1"/>
</dbReference>
<gene>
    <name evidence="4" type="primary">rlpA</name>
    <name evidence="7" type="ordered locus">Hbal_1633</name>
</gene>
<dbReference type="AlphaFoldDB" id="C6XJM6"/>
<comment type="similarity">
    <text evidence="4 5">Belongs to the RlpA family.</text>
</comment>
<dbReference type="InterPro" id="IPR007730">
    <property type="entry name" value="SPOR-like_dom"/>
</dbReference>
<dbReference type="CDD" id="cd22268">
    <property type="entry name" value="DPBB_RlpA-like"/>
    <property type="match status" value="1"/>
</dbReference>
<dbReference type="Gene3D" id="2.40.40.10">
    <property type="entry name" value="RlpA-like domain"/>
    <property type="match status" value="1"/>
</dbReference>
<dbReference type="InterPro" id="IPR036680">
    <property type="entry name" value="SPOR-like_sf"/>
</dbReference>
<dbReference type="GO" id="GO:0008932">
    <property type="term" value="F:lytic endotransglycosylase activity"/>
    <property type="evidence" value="ECO:0007669"/>
    <property type="project" value="UniProtKB-UniRule"/>
</dbReference>
<dbReference type="PANTHER" id="PTHR34183">
    <property type="entry name" value="ENDOLYTIC PEPTIDOGLYCAN TRANSGLYCOSYLASE RLPA"/>
    <property type="match status" value="1"/>
</dbReference>
<dbReference type="InterPro" id="IPR034718">
    <property type="entry name" value="RlpA"/>
</dbReference>
<organism evidence="7 8">
    <name type="scientific">Hirschia baltica (strain ATCC 49814 / DSM 5838 / IFAM 1418)</name>
    <dbReference type="NCBI Taxonomy" id="582402"/>
    <lineage>
        <taxon>Bacteria</taxon>
        <taxon>Pseudomonadati</taxon>
        <taxon>Pseudomonadota</taxon>
        <taxon>Alphaproteobacteria</taxon>
        <taxon>Hyphomonadales</taxon>
        <taxon>Hyphomonadaceae</taxon>
        <taxon>Hirschia</taxon>
    </lineage>
</organism>
<dbReference type="InterPro" id="IPR009009">
    <property type="entry name" value="RlpA-like_DPBB"/>
</dbReference>
<dbReference type="SUPFAM" id="SSF50685">
    <property type="entry name" value="Barwin-like endoglucanases"/>
    <property type="match status" value="1"/>
</dbReference>
<dbReference type="OrthoDB" id="9779128at2"/>
<dbReference type="SMR" id="C6XJM6"/>
<comment type="function">
    <text evidence="4">Lytic transglycosylase with a strong preference for naked glycan strands that lack stem peptides.</text>
</comment>
<dbReference type="EMBL" id="CP001678">
    <property type="protein sequence ID" value="ACT59321.1"/>
    <property type="molecule type" value="Genomic_DNA"/>
</dbReference>
<feature type="chain" id="PRO_5009991070" description="Endolytic peptidoglycan transglycosylase RlpA" evidence="4">
    <location>
        <begin position="38"/>
        <end position="413"/>
    </location>
</feature>
<feature type="domain" description="SPOR" evidence="6">
    <location>
        <begin position="336"/>
        <end position="413"/>
    </location>
</feature>
<dbReference type="GO" id="GO:0000270">
    <property type="term" value="P:peptidoglycan metabolic process"/>
    <property type="evidence" value="ECO:0007669"/>
    <property type="project" value="UniProtKB-UniRule"/>
</dbReference>
<dbReference type="GO" id="GO:0009279">
    <property type="term" value="C:cell outer membrane"/>
    <property type="evidence" value="ECO:0007669"/>
    <property type="project" value="TreeGrafter"/>
</dbReference>
<protein>
    <recommendedName>
        <fullName evidence="4">Endolytic peptidoglycan transglycosylase RlpA</fullName>
        <ecNumber evidence="4">4.2.2.-</ecNumber>
    </recommendedName>
</protein>
<keyword evidence="2 4" id="KW-0456">Lyase</keyword>
<dbReference type="Gene3D" id="3.30.70.1070">
    <property type="entry name" value="Sporulation related repeat"/>
    <property type="match status" value="1"/>
</dbReference>
<keyword evidence="8" id="KW-1185">Reference proteome</keyword>
<feature type="signal peptide" evidence="4">
    <location>
        <begin position="1"/>
        <end position="37"/>
    </location>
</feature>
<dbReference type="PANTHER" id="PTHR34183:SF1">
    <property type="entry name" value="ENDOLYTIC PEPTIDOGLYCAN TRANSGLYCOSYLASE RLPA"/>
    <property type="match status" value="1"/>
</dbReference>
<dbReference type="NCBIfam" id="TIGR00413">
    <property type="entry name" value="rlpA"/>
    <property type="match status" value="1"/>
</dbReference>
<accession>C6XJM6</accession>
<evidence type="ECO:0000313" key="7">
    <source>
        <dbReference type="EMBL" id="ACT59321.1"/>
    </source>
</evidence>
<evidence type="ECO:0000256" key="5">
    <source>
        <dbReference type="RuleBase" id="RU003495"/>
    </source>
</evidence>
<dbReference type="Pfam" id="PF03330">
    <property type="entry name" value="DPBB_1"/>
    <property type="match status" value="1"/>
</dbReference>
<dbReference type="InterPro" id="IPR012997">
    <property type="entry name" value="RplA"/>
</dbReference>
<evidence type="ECO:0000256" key="1">
    <source>
        <dbReference type="ARBA" id="ARBA00022729"/>
    </source>
</evidence>
<dbReference type="STRING" id="582402.Hbal_1633"/>
<dbReference type="PROSITE" id="PS51724">
    <property type="entry name" value="SPOR"/>
    <property type="match status" value="1"/>
</dbReference>
<dbReference type="eggNOG" id="COG0797">
    <property type="taxonomic scope" value="Bacteria"/>
</dbReference>